<feature type="domain" description="Na+/H+ antiporter MnhB subunit-related protein" evidence="8">
    <location>
        <begin position="5"/>
        <end position="124"/>
    </location>
</feature>
<dbReference type="PANTHER" id="PTHR33932">
    <property type="entry name" value="NA(+)/H(+) ANTIPORTER SUBUNIT B"/>
    <property type="match status" value="1"/>
</dbReference>
<dbReference type="Pfam" id="PF04039">
    <property type="entry name" value="MnhB"/>
    <property type="match status" value="1"/>
</dbReference>
<evidence type="ECO:0000256" key="1">
    <source>
        <dbReference type="ARBA" id="ARBA00004651"/>
    </source>
</evidence>
<dbReference type="Proteomes" id="UP000294692">
    <property type="component" value="Unassembled WGS sequence"/>
</dbReference>
<evidence type="ECO:0000256" key="3">
    <source>
        <dbReference type="ARBA" id="ARBA00022475"/>
    </source>
</evidence>
<feature type="transmembrane region" description="Helical" evidence="7">
    <location>
        <begin position="61"/>
        <end position="82"/>
    </location>
</feature>
<sequence length="132" mass="13780">MNSVVFKVGSSVVLPFALLLSLYLLWRGHNEPGGGFIGGLIAAAGYASYALPRGYAALKRVLPIDALQLLALGLGAALISGLPGLQGSLAYLTHAWTEVGTIALGTTLLFDIGVYLTVLGAILTFLSFFLEQ</sequence>
<evidence type="ECO:0000256" key="2">
    <source>
        <dbReference type="ARBA" id="ARBA00009425"/>
    </source>
</evidence>
<comment type="similarity">
    <text evidence="2">Belongs to the CPA3 antiporters (TC 2.A.63) subunit B family.</text>
</comment>
<dbReference type="InterPro" id="IPR007182">
    <property type="entry name" value="MnhB"/>
</dbReference>
<evidence type="ECO:0000313" key="10">
    <source>
        <dbReference type="Proteomes" id="UP000294692"/>
    </source>
</evidence>
<dbReference type="EMBL" id="SMBX01000007">
    <property type="protein sequence ID" value="TCU96100.1"/>
    <property type="molecule type" value="Genomic_DNA"/>
</dbReference>
<evidence type="ECO:0000256" key="7">
    <source>
        <dbReference type="SAM" id="Phobius"/>
    </source>
</evidence>
<organism evidence="9 10">
    <name type="scientific">Paracandidimonas soli</name>
    <dbReference type="NCBI Taxonomy" id="1917182"/>
    <lineage>
        <taxon>Bacteria</taxon>
        <taxon>Pseudomonadati</taxon>
        <taxon>Pseudomonadota</taxon>
        <taxon>Betaproteobacteria</taxon>
        <taxon>Burkholderiales</taxon>
        <taxon>Alcaligenaceae</taxon>
        <taxon>Paracandidimonas</taxon>
    </lineage>
</organism>
<keyword evidence="6 7" id="KW-0472">Membrane</keyword>
<accession>A0A4R3UY95</accession>
<keyword evidence="3" id="KW-1003">Cell membrane</keyword>
<evidence type="ECO:0000256" key="6">
    <source>
        <dbReference type="ARBA" id="ARBA00023136"/>
    </source>
</evidence>
<evidence type="ECO:0000259" key="8">
    <source>
        <dbReference type="Pfam" id="PF04039"/>
    </source>
</evidence>
<comment type="caution">
    <text evidence="9">The sequence shown here is derived from an EMBL/GenBank/DDBJ whole genome shotgun (WGS) entry which is preliminary data.</text>
</comment>
<dbReference type="AlphaFoldDB" id="A0A4R3UY95"/>
<feature type="transmembrane region" description="Helical" evidence="7">
    <location>
        <begin position="5"/>
        <end position="26"/>
    </location>
</feature>
<name>A0A4R3UY95_9BURK</name>
<keyword evidence="10" id="KW-1185">Reference proteome</keyword>
<evidence type="ECO:0000256" key="4">
    <source>
        <dbReference type="ARBA" id="ARBA00022692"/>
    </source>
</evidence>
<dbReference type="InterPro" id="IPR050622">
    <property type="entry name" value="CPA3_antiporter_subunitB"/>
</dbReference>
<evidence type="ECO:0000256" key="5">
    <source>
        <dbReference type="ARBA" id="ARBA00022989"/>
    </source>
</evidence>
<protein>
    <submittedName>
        <fullName evidence="9">Multisubunit sodium/proton antiporter MrpB subunit</fullName>
    </submittedName>
</protein>
<dbReference type="RefSeq" id="WP_132477577.1">
    <property type="nucleotide sequence ID" value="NZ_JBHRVM010000001.1"/>
</dbReference>
<dbReference type="OrthoDB" id="9798859at2"/>
<proteinExistence type="inferred from homology"/>
<comment type="subcellular location">
    <subcellularLocation>
        <location evidence="1">Cell membrane</location>
        <topology evidence="1">Multi-pass membrane protein</topology>
    </subcellularLocation>
</comment>
<reference evidence="9 10" key="1">
    <citation type="submission" date="2019-03" db="EMBL/GenBank/DDBJ databases">
        <title>Genomic Encyclopedia of Type Strains, Phase IV (KMG-IV): sequencing the most valuable type-strain genomes for metagenomic binning, comparative biology and taxonomic classification.</title>
        <authorList>
            <person name="Goeker M."/>
        </authorList>
    </citation>
    <scope>NUCLEOTIDE SEQUENCE [LARGE SCALE GENOMIC DNA]</scope>
    <source>
        <strain evidence="9 10">DSM 100048</strain>
    </source>
</reference>
<feature type="transmembrane region" description="Helical" evidence="7">
    <location>
        <begin position="102"/>
        <end position="130"/>
    </location>
</feature>
<keyword evidence="5 7" id="KW-1133">Transmembrane helix</keyword>
<dbReference type="GO" id="GO:0005886">
    <property type="term" value="C:plasma membrane"/>
    <property type="evidence" value="ECO:0007669"/>
    <property type="project" value="UniProtKB-SubCell"/>
</dbReference>
<feature type="transmembrane region" description="Helical" evidence="7">
    <location>
        <begin position="32"/>
        <end position="49"/>
    </location>
</feature>
<keyword evidence="4 7" id="KW-0812">Transmembrane</keyword>
<evidence type="ECO:0000313" key="9">
    <source>
        <dbReference type="EMBL" id="TCU96100.1"/>
    </source>
</evidence>
<gene>
    <name evidence="9" type="ORF">EV686_107158</name>
</gene>
<dbReference type="PANTHER" id="PTHR33932:SF4">
    <property type="entry name" value="NA(+)_H(+) ANTIPORTER SUBUNIT B"/>
    <property type="match status" value="1"/>
</dbReference>